<sequence>MRNKEEPVSIPQKTMRKKRQALLIPISIENQYNMLSWLPVYVRGDEKCPRNMRFPKNKKQKLNRRARRTNIRESN</sequence>
<evidence type="ECO:0000313" key="2">
    <source>
        <dbReference type="EMBL" id="EFB90256.1"/>
    </source>
</evidence>
<proteinExistence type="predicted"/>
<feature type="region of interest" description="Disordered" evidence="1">
    <location>
        <begin position="51"/>
        <end position="75"/>
    </location>
</feature>
<evidence type="ECO:0000256" key="1">
    <source>
        <dbReference type="SAM" id="MobiDB-lite"/>
    </source>
</evidence>
<organism evidence="2 3">
    <name type="scientific">Pyramidobacter piscolens W5455</name>
    <dbReference type="NCBI Taxonomy" id="352165"/>
    <lineage>
        <taxon>Bacteria</taxon>
        <taxon>Thermotogati</taxon>
        <taxon>Synergistota</taxon>
        <taxon>Synergistia</taxon>
        <taxon>Synergistales</taxon>
        <taxon>Dethiosulfovibrionaceae</taxon>
        <taxon>Pyramidobacter</taxon>
    </lineage>
</organism>
<protein>
    <submittedName>
        <fullName evidence="2">Uncharacterized protein</fullName>
    </submittedName>
</protein>
<gene>
    <name evidence="2" type="ORF">HMPREF7215_2073</name>
</gene>
<evidence type="ECO:0000313" key="3">
    <source>
        <dbReference type="Proteomes" id="UP000006462"/>
    </source>
</evidence>
<comment type="caution">
    <text evidence="2">The sequence shown here is derived from an EMBL/GenBank/DDBJ whole genome shotgun (WGS) entry which is preliminary data.</text>
</comment>
<dbReference type="Proteomes" id="UP000006462">
    <property type="component" value="Unassembled WGS sequence"/>
</dbReference>
<feature type="compositionally biased region" description="Basic residues" evidence="1">
    <location>
        <begin position="53"/>
        <end position="69"/>
    </location>
</feature>
<name>A0ABM9ZTM4_9BACT</name>
<reference evidence="2 3" key="1">
    <citation type="submission" date="2009-12" db="EMBL/GenBank/DDBJ databases">
        <authorList>
            <person name="Shrivastava S."/>
            <person name="Madupu R."/>
            <person name="Durkin A.S."/>
            <person name="Torralba M."/>
            <person name="Methe B."/>
            <person name="Sutton G.G."/>
            <person name="Strausberg R.L."/>
            <person name="Nelson K.E."/>
        </authorList>
    </citation>
    <scope>NUCLEOTIDE SEQUENCE [LARGE SCALE GENOMIC DNA]</scope>
    <source>
        <strain evidence="2 3">W5455</strain>
    </source>
</reference>
<keyword evidence="3" id="KW-1185">Reference proteome</keyword>
<dbReference type="EMBL" id="ADFP01000087">
    <property type="protein sequence ID" value="EFB90256.1"/>
    <property type="molecule type" value="Genomic_DNA"/>
</dbReference>
<accession>A0ABM9ZTM4</accession>